<dbReference type="InterPro" id="IPR016180">
    <property type="entry name" value="Ribosomal_uL16_dom"/>
</dbReference>
<dbReference type="GO" id="GO:0019843">
    <property type="term" value="F:rRNA binding"/>
    <property type="evidence" value="ECO:0007669"/>
    <property type="project" value="UniProtKB-KW"/>
</dbReference>
<dbReference type="SUPFAM" id="SSF54686">
    <property type="entry name" value="Ribosomal protein L16p/L10e"/>
    <property type="match status" value="1"/>
</dbReference>
<evidence type="ECO:0000256" key="5">
    <source>
        <dbReference type="ARBA" id="ARBA00022980"/>
    </source>
</evidence>
<keyword evidence="2" id="KW-0820">tRNA-binding</keyword>
<evidence type="ECO:0000256" key="4">
    <source>
        <dbReference type="ARBA" id="ARBA00022884"/>
    </source>
</evidence>
<dbReference type="Pfam" id="PF00252">
    <property type="entry name" value="Ribosomal_L16"/>
    <property type="match status" value="1"/>
</dbReference>
<feature type="non-terminal residue" evidence="9">
    <location>
        <position position="39"/>
    </location>
</feature>
<proteinExistence type="inferred from homology"/>
<evidence type="ECO:0000256" key="7">
    <source>
        <dbReference type="ARBA" id="ARBA00035198"/>
    </source>
</evidence>
<reference evidence="9 10" key="1">
    <citation type="journal article" date="2018" name="Nat. Biotechnol.">
        <title>A standardized bacterial taxonomy based on genome phylogeny substantially revises the tree of life.</title>
        <authorList>
            <person name="Parks D.H."/>
            <person name="Chuvochina M."/>
            <person name="Waite D.W."/>
            <person name="Rinke C."/>
            <person name="Skarshewski A."/>
            <person name="Chaumeil P.A."/>
            <person name="Hugenholtz P."/>
        </authorList>
    </citation>
    <scope>NUCLEOTIDE SEQUENCE [LARGE SCALE GENOMIC DNA]</scope>
    <source>
        <strain evidence="9">UBA11621</strain>
    </source>
</reference>
<keyword evidence="6" id="KW-0687">Ribonucleoprotein</keyword>
<protein>
    <recommendedName>
        <fullName evidence="7">Large ribosomal subunit protein uL16</fullName>
    </recommendedName>
    <alternativeName>
        <fullName evidence="8">50S ribosomal protein L16</fullName>
    </alternativeName>
</protein>
<dbReference type="GO" id="GO:0003735">
    <property type="term" value="F:structural constituent of ribosome"/>
    <property type="evidence" value="ECO:0007669"/>
    <property type="project" value="InterPro"/>
</dbReference>
<organism evidence="9 10">
    <name type="scientific">Alteromonas australica</name>
    <dbReference type="NCBI Taxonomy" id="589873"/>
    <lineage>
        <taxon>Bacteria</taxon>
        <taxon>Pseudomonadati</taxon>
        <taxon>Pseudomonadota</taxon>
        <taxon>Gammaproteobacteria</taxon>
        <taxon>Alteromonadales</taxon>
        <taxon>Alteromonadaceae</taxon>
        <taxon>Alteromonas/Salinimonas group</taxon>
        <taxon>Alteromonas</taxon>
    </lineage>
</organism>
<dbReference type="AlphaFoldDB" id="A0A358E1P0"/>
<dbReference type="Gene3D" id="3.90.1170.10">
    <property type="entry name" value="Ribosomal protein L10e/L16"/>
    <property type="match status" value="1"/>
</dbReference>
<dbReference type="InterPro" id="IPR047873">
    <property type="entry name" value="Ribosomal_uL16"/>
</dbReference>
<dbReference type="EMBL" id="DONK01000213">
    <property type="protein sequence ID" value="HBU52327.1"/>
    <property type="molecule type" value="Genomic_DNA"/>
</dbReference>
<keyword evidence="4" id="KW-0694">RNA-binding</keyword>
<keyword evidence="5 9" id="KW-0689">Ribosomal protein</keyword>
<dbReference type="GO" id="GO:0022625">
    <property type="term" value="C:cytosolic large ribosomal subunit"/>
    <property type="evidence" value="ECO:0007669"/>
    <property type="project" value="TreeGrafter"/>
</dbReference>
<accession>A0A358E1P0</accession>
<name>A0A358E1P0_9ALTE</name>
<evidence type="ECO:0000256" key="2">
    <source>
        <dbReference type="ARBA" id="ARBA00022555"/>
    </source>
</evidence>
<comment type="caution">
    <text evidence="9">The sequence shown here is derived from an EMBL/GenBank/DDBJ whole genome shotgun (WGS) entry which is preliminary data.</text>
</comment>
<evidence type="ECO:0000256" key="1">
    <source>
        <dbReference type="ARBA" id="ARBA00008931"/>
    </source>
</evidence>
<dbReference type="GO" id="GO:0006412">
    <property type="term" value="P:translation"/>
    <property type="evidence" value="ECO:0007669"/>
    <property type="project" value="InterPro"/>
</dbReference>
<sequence>KPITEKPLEVRQGKGKGNVEYWVCQIQPGRVLYEMEGVP</sequence>
<evidence type="ECO:0000256" key="8">
    <source>
        <dbReference type="ARBA" id="ARBA00035498"/>
    </source>
</evidence>
<dbReference type="PANTHER" id="PTHR12220:SF13">
    <property type="entry name" value="LARGE RIBOSOMAL SUBUNIT PROTEIN UL16M"/>
    <property type="match status" value="1"/>
</dbReference>
<dbReference type="PANTHER" id="PTHR12220">
    <property type="entry name" value="50S/60S RIBOSOMAL PROTEIN L16"/>
    <property type="match status" value="1"/>
</dbReference>
<dbReference type="InterPro" id="IPR036920">
    <property type="entry name" value="Ribosomal_uL16_sf"/>
</dbReference>
<evidence type="ECO:0000313" key="9">
    <source>
        <dbReference type="EMBL" id="HBU52327.1"/>
    </source>
</evidence>
<evidence type="ECO:0000256" key="6">
    <source>
        <dbReference type="ARBA" id="ARBA00023274"/>
    </source>
</evidence>
<dbReference type="CDD" id="cd01433">
    <property type="entry name" value="Ribosomal_L16_L10e"/>
    <property type="match status" value="1"/>
</dbReference>
<dbReference type="InterPro" id="IPR000114">
    <property type="entry name" value="Ribosomal_uL16_bact-type"/>
</dbReference>
<keyword evidence="3" id="KW-0699">rRNA-binding</keyword>
<feature type="non-terminal residue" evidence="9">
    <location>
        <position position="1"/>
    </location>
</feature>
<comment type="similarity">
    <text evidence="1">Belongs to the universal ribosomal protein uL16 family.</text>
</comment>
<evidence type="ECO:0000313" key="10">
    <source>
        <dbReference type="Proteomes" id="UP000264779"/>
    </source>
</evidence>
<dbReference type="Proteomes" id="UP000264779">
    <property type="component" value="Unassembled WGS sequence"/>
</dbReference>
<gene>
    <name evidence="9" type="primary">rplP</name>
    <name evidence="9" type="ORF">DEB45_13810</name>
</gene>
<evidence type="ECO:0000256" key="3">
    <source>
        <dbReference type="ARBA" id="ARBA00022730"/>
    </source>
</evidence>
<dbReference type="GO" id="GO:0000049">
    <property type="term" value="F:tRNA binding"/>
    <property type="evidence" value="ECO:0007669"/>
    <property type="project" value="UniProtKB-KW"/>
</dbReference>